<keyword evidence="4" id="KW-0479">Metal-binding</keyword>
<dbReference type="AlphaFoldDB" id="A0A6J7TBB0"/>
<keyword evidence="5" id="KW-0408">Iron</keyword>
<keyword evidence="7" id="KW-0805">Transcription regulation</keyword>
<protein>
    <submittedName>
        <fullName evidence="12">Unannotated protein</fullName>
    </submittedName>
</protein>
<accession>A0A6J7TBB0</accession>
<dbReference type="PANTHER" id="PTHR38839:SF2">
    <property type="entry name" value="TRANSCRIPTIONAL REGULATOR WHIB7-RELATED"/>
    <property type="match status" value="1"/>
</dbReference>
<evidence type="ECO:0000256" key="1">
    <source>
        <dbReference type="ARBA" id="ARBA00001966"/>
    </source>
</evidence>
<dbReference type="InterPro" id="IPR003482">
    <property type="entry name" value="Whib"/>
</dbReference>
<comment type="similarity">
    <text evidence="2">Belongs to the WhiB family.</text>
</comment>
<evidence type="ECO:0000256" key="3">
    <source>
        <dbReference type="ARBA" id="ARBA00022485"/>
    </source>
</evidence>
<evidence type="ECO:0000256" key="5">
    <source>
        <dbReference type="ARBA" id="ARBA00023004"/>
    </source>
</evidence>
<keyword evidence="8" id="KW-0238">DNA-binding</keyword>
<name>A0A6J7TBB0_9ZZZZ</name>
<evidence type="ECO:0000256" key="9">
    <source>
        <dbReference type="ARBA" id="ARBA00023157"/>
    </source>
</evidence>
<dbReference type="PANTHER" id="PTHR38839">
    <property type="entry name" value="TRANSCRIPTIONAL REGULATOR WHID-RELATED"/>
    <property type="match status" value="1"/>
</dbReference>
<evidence type="ECO:0000256" key="6">
    <source>
        <dbReference type="ARBA" id="ARBA00023014"/>
    </source>
</evidence>
<reference evidence="12" key="1">
    <citation type="submission" date="2020-05" db="EMBL/GenBank/DDBJ databases">
        <authorList>
            <person name="Chiriac C."/>
            <person name="Salcher M."/>
            <person name="Ghai R."/>
            <person name="Kavagutti S V."/>
        </authorList>
    </citation>
    <scope>NUCLEOTIDE SEQUENCE</scope>
</reference>
<proteinExistence type="inferred from homology"/>
<evidence type="ECO:0000259" key="11">
    <source>
        <dbReference type="PROSITE" id="PS51674"/>
    </source>
</evidence>
<dbReference type="InterPro" id="IPR034768">
    <property type="entry name" value="4FE4S_WBL"/>
</dbReference>
<evidence type="ECO:0000256" key="2">
    <source>
        <dbReference type="ARBA" id="ARBA00006597"/>
    </source>
</evidence>
<dbReference type="GO" id="GO:0045454">
    <property type="term" value="P:cell redox homeostasis"/>
    <property type="evidence" value="ECO:0007669"/>
    <property type="project" value="TreeGrafter"/>
</dbReference>
<dbReference type="EMBL" id="CAFBQJ010000155">
    <property type="protein sequence ID" value="CAB5051119.1"/>
    <property type="molecule type" value="Genomic_DNA"/>
</dbReference>
<dbReference type="GO" id="GO:0051539">
    <property type="term" value="F:4 iron, 4 sulfur cluster binding"/>
    <property type="evidence" value="ECO:0007669"/>
    <property type="project" value="UniProtKB-KW"/>
</dbReference>
<evidence type="ECO:0000313" key="12">
    <source>
        <dbReference type="EMBL" id="CAB5051119.1"/>
    </source>
</evidence>
<keyword evidence="6" id="KW-0411">Iron-sulfur</keyword>
<comment type="cofactor">
    <cofactor evidence="1">
        <name>[4Fe-4S] cluster</name>
        <dbReference type="ChEBI" id="CHEBI:49883"/>
    </cofactor>
</comment>
<evidence type="ECO:0000256" key="4">
    <source>
        <dbReference type="ARBA" id="ARBA00022723"/>
    </source>
</evidence>
<dbReference type="PROSITE" id="PS51674">
    <property type="entry name" value="4FE4S_WBL"/>
    <property type="match status" value="1"/>
</dbReference>
<evidence type="ECO:0000256" key="8">
    <source>
        <dbReference type="ARBA" id="ARBA00023125"/>
    </source>
</evidence>
<dbReference type="GO" id="GO:0047134">
    <property type="term" value="F:protein-disulfide reductase [NAD(P)H] activity"/>
    <property type="evidence" value="ECO:0007669"/>
    <property type="project" value="TreeGrafter"/>
</dbReference>
<evidence type="ECO:0000256" key="10">
    <source>
        <dbReference type="ARBA" id="ARBA00023163"/>
    </source>
</evidence>
<feature type="domain" description="4Fe-4S Wbl-type" evidence="11">
    <location>
        <begin position="27"/>
        <end position="87"/>
    </location>
</feature>
<gene>
    <name evidence="12" type="ORF">UFOPK4275_00879</name>
</gene>
<keyword evidence="9" id="KW-1015">Disulfide bond</keyword>
<dbReference type="Pfam" id="PF02467">
    <property type="entry name" value="Whib"/>
    <property type="match status" value="1"/>
</dbReference>
<keyword evidence="3" id="KW-0004">4Fe-4S</keyword>
<dbReference type="GO" id="GO:0003677">
    <property type="term" value="F:DNA binding"/>
    <property type="evidence" value="ECO:0007669"/>
    <property type="project" value="UniProtKB-KW"/>
</dbReference>
<organism evidence="12">
    <name type="scientific">freshwater metagenome</name>
    <dbReference type="NCBI Taxonomy" id="449393"/>
    <lineage>
        <taxon>unclassified sequences</taxon>
        <taxon>metagenomes</taxon>
        <taxon>ecological metagenomes</taxon>
    </lineage>
</organism>
<dbReference type="GO" id="GO:0045892">
    <property type="term" value="P:negative regulation of DNA-templated transcription"/>
    <property type="evidence" value="ECO:0007669"/>
    <property type="project" value="TreeGrafter"/>
</dbReference>
<dbReference type="GO" id="GO:0046872">
    <property type="term" value="F:metal ion binding"/>
    <property type="evidence" value="ECO:0007669"/>
    <property type="project" value="UniProtKB-KW"/>
</dbReference>
<sequence>MTMTLEAPITYLSDAATAPAPKKLAARCADGNGTLTPLFFSDENVDIARAKAICTRCPLSASCLDGALERLEPWGVWGGELIDNGQIVLDRRPRGRPSVLPRAILVIDEDRTIRSIASVSEQRSYEIAIRVA</sequence>
<evidence type="ECO:0000256" key="7">
    <source>
        <dbReference type="ARBA" id="ARBA00023015"/>
    </source>
</evidence>
<keyword evidence="10" id="KW-0804">Transcription</keyword>